<dbReference type="Gene3D" id="1.10.260.40">
    <property type="entry name" value="lambda repressor-like DNA-binding domains"/>
    <property type="match status" value="1"/>
</dbReference>
<evidence type="ECO:0000313" key="2">
    <source>
        <dbReference type="EMBL" id="MBO1265318.1"/>
    </source>
</evidence>
<accession>A0A939KJM5</accession>
<dbReference type="SUPFAM" id="SSF47413">
    <property type="entry name" value="lambda repressor-like DNA-binding domains"/>
    <property type="match status" value="1"/>
</dbReference>
<proteinExistence type="predicted"/>
<feature type="domain" description="HTH cro/C1-type" evidence="1">
    <location>
        <begin position="14"/>
        <end position="68"/>
    </location>
</feature>
<dbReference type="InterPro" id="IPR001387">
    <property type="entry name" value="Cro/C1-type_HTH"/>
</dbReference>
<dbReference type="Gene3D" id="1.25.40.10">
    <property type="entry name" value="Tetratricopeptide repeat domain"/>
    <property type="match status" value="1"/>
</dbReference>
<dbReference type="EMBL" id="JAFNJU010000007">
    <property type="protein sequence ID" value="MBO1265318.1"/>
    <property type="molecule type" value="Genomic_DNA"/>
</dbReference>
<evidence type="ECO:0000313" key="3">
    <source>
        <dbReference type="Proteomes" id="UP000664218"/>
    </source>
</evidence>
<sequence length="321" mass="37650">MFISYNLLEFGEKLKELRKSLGYSQVEIQKLAGVSSDGLRRIEKGEVIPRYETLELLSSIYKEDLLELLKNARSNKLLTEYHDELDDIITCYDDQKMKKLEEDIRLGFTGKNESSIVNPNEVIQFLLLIRGASLYHSRFASDHKDARNILQDALKLTIPAFRLEDYKEYKYSYIELRILLLLSILIAEDQEVALSTKILYFILDRLKTSTTSKYQDFLIIKIYTNISYNYHLEDNHKRVIKVANEGIAYCLSRELTHALNSLYYRKGIAEYKLRHKTYKSSLFSAFFILKMTGKEELLDIYLDVTEEQYGIEFPTEFLKSK</sequence>
<dbReference type="CDD" id="cd00093">
    <property type="entry name" value="HTH_XRE"/>
    <property type="match status" value="1"/>
</dbReference>
<dbReference type="InterPro" id="IPR010982">
    <property type="entry name" value="Lambda_DNA-bd_dom_sf"/>
</dbReference>
<comment type="caution">
    <text evidence="2">The sequence shown here is derived from an EMBL/GenBank/DDBJ whole genome shotgun (WGS) entry which is preliminary data.</text>
</comment>
<dbReference type="Pfam" id="PF01381">
    <property type="entry name" value="HTH_3"/>
    <property type="match status" value="1"/>
</dbReference>
<dbReference type="GO" id="GO:0003677">
    <property type="term" value="F:DNA binding"/>
    <property type="evidence" value="ECO:0007669"/>
    <property type="project" value="InterPro"/>
</dbReference>
<gene>
    <name evidence="2" type="ORF">J3A84_09780</name>
</gene>
<dbReference type="AlphaFoldDB" id="A0A939KJM5"/>
<dbReference type="InterPro" id="IPR053163">
    <property type="entry name" value="HTH-type_regulator_Rgg"/>
</dbReference>
<dbReference type="InterPro" id="IPR011990">
    <property type="entry name" value="TPR-like_helical_dom_sf"/>
</dbReference>
<dbReference type="PANTHER" id="PTHR37038">
    <property type="entry name" value="TRANSCRIPTIONAL REGULATOR-RELATED"/>
    <property type="match status" value="1"/>
</dbReference>
<name>A0A939KJM5_9CLOT</name>
<dbReference type="PROSITE" id="PS50943">
    <property type="entry name" value="HTH_CROC1"/>
    <property type="match status" value="1"/>
</dbReference>
<dbReference type="RefSeq" id="WP_207599842.1">
    <property type="nucleotide sequence ID" value="NZ_JAFNJU010000007.1"/>
</dbReference>
<reference evidence="2" key="1">
    <citation type="submission" date="2021-03" db="EMBL/GenBank/DDBJ databases">
        <title>Proteiniclasticum marinus sp. nov., isolated from tidal flat sediment.</title>
        <authorList>
            <person name="Namirimu T."/>
            <person name="Yang J.-A."/>
            <person name="Yang S.-H."/>
            <person name="Kim Y.-J."/>
            <person name="Kwon K.K."/>
        </authorList>
    </citation>
    <scope>NUCLEOTIDE SEQUENCE</scope>
    <source>
        <strain evidence="2">SCR006</strain>
    </source>
</reference>
<keyword evidence="3" id="KW-1185">Reference proteome</keyword>
<protein>
    <submittedName>
        <fullName evidence="2">Helix-turn-helix transcriptional regulator</fullName>
    </submittedName>
</protein>
<evidence type="ECO:0000259" key="1">
    <source>
        <dbReference type="PROSITE" id="PS50943"/>
    </source>
</evidence>
<dbReference type="SMART" id="SM00530">
    <property type="entry name" value="HTH_XRE"/>
    <property type="match status" value="1"/>
</dbReference>
<dbReference type="PANTHER" id="PTHR37038:SF14">
    <property type="entry name" value="TRANSCRIPTIONAL ACTIVATOR"/>
    <property type="match status" value="1"/>
</dbReference>
<organism evidence="2 3">
    <name type="scientific">Proteiniclasticum aestuarii</name>
    <dbReference type="NCBI Taxonomy" id="2817862"/>
    <lineage>
        <taxon>Bacteria</taxon>
        <taxon>Bacillati</taxon>
        <taxon>Bacillota</taxon>
        <taxon>Clostridia</taxon>
        <taxon>Eubacteriales</taxon>
        <taxon>Clostridiaceae</taxon>
        <taxon>Proteiniclasticum</taxon>
    </lineage>
</organism>
<dbReference type="Proteomes" id="UP000664218">
    <property type="component" value="Unassembled WGS sequence"/>
</dbReference>